<accession>A0A9D2CGX3</accession>
<evidence type="ECO:0000313" key="1">
    <source>
        <dbReference type="EMBL" id="HIY80338.1"/>
    </source>
</evidence>
<dbReference type="Proteomes" id="UP000824133">
    <property type="component" value="Unassembled WGS sequence"/>
</dbReference>
<protein>
    <submittedName>
        <fullName evidence="1">Type II toxin-antitoxin system RelB/DinJ family antitoxin</fullName>
    </submittedName>
</protein>
<name>A0A9D2CGX3_9ACTN</name>
<evidence type="ECO:0000313" key="2">
    <source>
        <dbReference type="Proteomes" id="UP000824133"/>
    </source>
</evidence>
<organism evidence="1 2">
    <name type="scientific">Candidatus Olsenella excrementavium</name>
    <dbReference type="NCBI Taxonomy" id="2838709"/>
    <lineage>
        <taxon>Bacteria</taxon>
        <taxon>Bacillati</taxon>
        <taxon>Actinomycetota</taxon>
        <taxon>Coriobacteriia</taxon>
        <taxon>Coriobacteriales</taxon>
        <taxon>Atopobiaceae</taxon>
        <taxon>Olsenella</taxon>
    </lineage>
</organism>
<comment type="caution">
    <text evidence="1">The sequence shown here is derived from an EMBL/GenBank/DDBJ whole genome shotgun (WGS) entry which is preliminary data.</text>
</comment>
<gene>
    <name evidence="1" type="ORF">IAA42_07910</name>
</gene>
<reference evidence="1" key="1">
    <citation type="journal article" date="2021" name="PeerJ">
        <title>Extensive microbial diversity within the chicken gut microbiome revealed by metagenomics and culture.</title>
        <authorList>
            <person name="Gilroy R."/>
            <person name="Ravi A."/>
            <person name="Getino M."/>
            <person name="Pursley I."/>
            <person name="Horton D.L."/>
            <person name="Alikhan N.F."/>
            <person name="Baker D."/>
            <person name="Gharbi K."/>
            <person name="Hall N."/>
            <person name="Watson M."/>
            <person name="Adriaenssens E.M."/>
            <person name="Foster-Nyarko E."/>
            <person name="Jarju S."/>
            <person name="Secka A."/>
            <person name="Antonio M."/>
            <person name="Oren A."/>
            <person name="Chaudhuri R.R."/>
            <person name="La Ragione R."/>
            <person name="Hildebrand F."/>
            <person name="Pallen M.J."/>
        </authorList>
    </citation>
    <scope>NUCLEOTIDE SEQUENCE</scope>
    <source>
        <strain evidence="1">ChiHjej10B9-743</strain>
    </source>
</reference>
<dbReference type="Pfam" id="PF04221">
    <property type="entry name" value="RelB"/>
    <property type="match status" value="1"/>
</dbReference>
<dbReference type="Gene3D" id="1.10.1220.10">
    <property type="entry name" value="Met repressor-like"/>
    <property type="match status" value="1"/>
</dbReference>
<dbReference type="InterPro" id="IPR007337">
    <property type="entry name" value="RelB/DinJ"/>
</dbReference>
<dbReference type="AlphaFoldDB" id="A0A9D2CGX3"/>
<dbReference type="EMBL" id="DXCP01000057">
    <property type="protein sequence ID" value="HIY80338.1"/>
    <property type="molecule type" value="Genomic_DNA"/>
</dbReference>
<reference evidence="1" key="2">
    <citation type="submission" date="2021-04" db="EMBL/GenBank/DDBJ databases">
        <authorList>
            <person name="Gilroy R."/>
        </authorList>
    </citation>
    <scope>NUCLEOTIDE SEQUENCE</scope>
    <source>
        <strain evidence="1">ChiHjej10B9-743</strain>
    </source>
</reference>
<sequence>MDAMVTGRMPASKKERGNRVLSELGTNASKVINALYDYVIEHHALPFSTDRPDRDELLRTATSLVDAIPKVRLDERYVEMSVKDARRERLSLQALPREDA</sequence>
<dbReference type="InterPro" id="IPR013321">
    <property type="entry name" value="Arc_rbn_hlx_hlx"/>
</dbReference>
<dbReference type="GO" id="GO:0006355">
    <property type="term" value="P:regulation of DNA-templated transcription"/>
    <property type="evidence" value="ECO:0007669"/>
    <property type="project" value="InterPro"/>
</dbReference>
<proteinExistence type="predicted"/>